<proteinExistence type="predicted"/>
<name>A0AAD5BIU2_9ASCO</name>
<dbReference type="AlphaFoldDB" id="A0AAD5BIU2"/>
<organism evidence="2 3">
    <name type="scientific">Candida theae</name>
    <dbReference type="NCBI Taxonomy" id="1198502"/>
    <lineage>
        <taxon>Eukaryota</taxon>
        <taxon>Fungi</taxon>
        <taxon>Dikarya</taxon>
        <taxon>Ascomycota</taxon>
        <taxon>Saccharomycotina</taxon>
        <taxon>Pichiomycetes</taxon>
        <taxon>Debaryomycetaceae</taxon>
        <taxon>Candida/Lodderomyces clade</taxon>
        <taxon>Candida</taxon>
    </lineage>
</organism>
<feature type="compositionally biased region" description="Low complexity" evidence="1">
    <location>
        <begin position="7"/>
        <end position="27"/>
    </location>
</feature>
<sequence>MAAACISSLQLQPPPSSTSHTTTSTLPSPCESCITLNPLSVVSQHFDSRYLSTYLQARLAVIKQETDRTRLRNINNLLQPAEQEDEAEDNSEQLRPTLSNLQQTEITMIYNHQEITIKLNSILSLINTYANNDITIDQLTINHLFLFLFYHQLVLFPSRQQQVFIGQFNIIHLGKSFVFEYTNNTASPRSTNNSNGSQRIRPVQDHLLSELKINQYPKFFLNIRDTSMSIGDQKLSLVEIGNFISRIVNFVDKSSGGQVTYAETLRMKLKRSKSTQSSTTIKNDTIRSDEKIPKRTKFKQEVVRVLHRLYS</sequence>
<dbReference type="RefSeq" id="XP_051610909.1">
    <property type="nucleotide sequence ID" value="XM_051755134.1"/>
</dbReference>
<dbReference type="EMBL" id="JAIHNG010000035">
    <property type="protein sequence ID" value="KAI5966680.1"/>
    <property type="molecule type" value="Genomic_DNA"/>
</dbReference>
<comment type="caution">
    <text evidence="2">The sequence shown here is derived from an EMBL/GenBank/DDBJ whole genome shotgun (WGS) entry which is preliminary data.</text>
</comment>
<reference evidence="2 3" key="1">
    <citation type="journal article" date="2022" name="DNA Res.">
        <title>Genome analysis of five recently described species of the CUG-Ser clade uncovers Candida theae as a new hybrid lineage with pathogenic potential in the Candida parapsilosis species complex.</title>
        <authorList>
            <person name="Mixao V."/>
            <person name="Del Olmo V."/>
            <person name="Hegedusova E."/>
            <person name="Saus E."/>
            <person name="Pryszcz L."/>
            <person name="Cillingova A."/>
            <person name="Nosek J."/>
            <person name="Gabaldon T."/>
        </authorList>
    </citation>
    <scope>NUCLEOTIDE SEQUENCE [LARGE SCALE GENOMIC DNA]</scope>
    <source>
        <strain evidence="2 3">CBS 12239</strain>
    </source>
</reference>
<keyword evidence="3" id="KW-1185">Reference proteome</keyword>
<feature type="region of interest" description="Disordered" evidence="1">
    <location>
        <begin position="6"/>
        <end position="27"/>
    </location>
</feature>
<evidence type="ECO:0000313" key="2">
    <source>
        <dbReference type="EMBL" id="KAI5966680.1"/>
    </source>
</evidence>
<dbReference type="GeneID" id="76148703"/>
<gene>
    <name evidence="2" type="ORF">KGF57_000644</name>
</gene>
<accession>A0AAD5BIU2</accession>
<evidence type="ECO:0000313" key="3">
    <source>
        <dbReference type="Proteomes" id="UP001204833"/>
    </source>
</evidence>
<dbReference type="Proteomes" id="UP001204833">
    <property type="component" value="Unassembled WGS sequence"/>
</dbReference>
<evidence type="ECO:0000256" key="1">
    <source>
        <dbReference type="SAM" id="MobiDB-lite"/>
    </source>
</evidence>
<protein>
    <submittedName>
        <fullName evidence="2">Uncharacterized protein</fullName>
    </submittedName>
</protein>